<dbReference type="AlphaFoldDB" id="A0A8C5MK35"/>
<evidence type="ECO:0000313" key="6">
    <source>
        <dbReference type="Ensembl" id="ENSLLEP00000015460.1"/>
    </source>
</evidence>
<dbReference type="GeneTree" id="ENSGT00940000161708"/>
<dbReference type="Pfam" id="PF00094">
    <property type="entry name" value="VWD"/>
    <property type="match status" value="2"/>
</dbReference>
<dbReference type="SMART" id="SM00215">
    <property type="entry name" value="VWC_out"/>
    <property type="match status" value="2"/>
</dbReference>
<dbReference type="PANTHER" id="PTHR11339:SF395">
    <property type="entry name" value="GH18 DOMAIN-CONTAINING PROTEIN"/>
    <property type="match status" value="1"/>
</dbReference>
<dbReference type="SUPFAM" id="SSF57603">
    <property type="entry name" value="FnI-like domain"/>
    <property type="match status" value="1"/>
</dbReference>
<dbReference type="PROSITE" id="PS51233">
    <property type="entry name" value="VWFD"/>
    <property type="match status" value="3"/>
</dbReference>
<organism evidence="6 7">
    <name type="scientific">Leptobrachium leishanense</name>
    <name type="common">Leishan spiny toad</name>
    <dbReference type="NCBI Taxonomy" id="445787"/>
    <lineage>
        <taxon>Eukaryota</taxon>
        <taxon>Metazoa</taxon>
        <taxon>Chordata</taxon>
        <taxon>Craniata</taxon>
        <taxon>Vertebrata</taxon>
        <taxon>Euteleostomi</taxon>
        <taxon>Amphibia</taxon>
        <taxon>Batrachia</taxon>
        <taxon>Anura</taxon>
        <taxon>Pelobatoidea</taxon>
        <taxon>Megophryidae</taxon>
        <taxon>Leptobrachium</taxon>
    </lineage>
</organism>
<dbReference type="InterPro" id="IPR001846">
    <property type="entry name" value="VWF_type-D"/>
</dbReference>
<feature type="transmembrane region" description="Helical" evidence="4">
    <location>
        <begin position="171"/>
        <end position="188"/>
    </location>
</feature>
<dbReference type="InterPro" id="IPR014853">
    <property type="entry name" value="VWF/SSPO/ZAN-like_Cys-rich_dom"/>
</dbReference>
<feature type="domain" description="VWFD" evidence="5">
    <location>
        <begin position="802"/>
        <end position="959"/>
    </location>
</feature>
<feature type="domain" description="VWFD" evidence="5">
    <location>
        <begin position="23"/>
        <end position="197"/>
    </location>
</feature>
<keyword evidence="4" id="KW-0812">Transmembrane</keyword>
<keyword evidence="1" id="KW-0677">Repeat</keyword>
<dbReference type="SUPFAM" id="SSF57567">
    <property type="entry name" value="Serine protease inhibitors"/>
    <property type="match status" value="3"/>
</dbReference>
<dbReference type="Ensembl" id="ENSLLET00000016047.1">
    <property type="protein sequence ID" value="ENSLLEP00000015460.1"/>
    <property type="gene ID" value="ENSLLEG00000009781.1"/>
</dbReference>
<dbReference type="Gene3D" id="2.10.25.10">
    <property type="entry name" value="Laminin"/>
    <property type="match status" value="3"/>
</dbReference>
<keyword evidence="2" id="KW-1015">Disulfide bond</keyword>
<reference evidence="6" key="2">
    <citation type="submission" date="2025-09" db="UniProtKB">
        <authorList>
            <consortium name="Ensembl"/>
        </authorList>
    </citation>
    <scope>IDENTIFICATION</scope>
</reference>
<keyword evidence="3" id="KW-0325">Glycoprotein</keyword>
<dbReference type="Pfam" id="PF01826">
    <property type="entry name" value="TIL"/>
    <property type="match status" value="1"/>
</dbReference>
<keyword evidence="4" id="KW-1133">Transmembrane helix</keyword>
<name>A0A8C5MK35_9ANUR</name>
<dbReference type="InterPro" id="IPR050780">
    <property type="entry name" value="Mucin_vWF_Thrombospondin_sf"/>
</dbReference>
<accession>A0A8C5MK35</accession>
<evidence type="ECO:0000313" key="7">
    <source>
        <dbReference type="Proteomes" id="UP000694569"/>
    </source>
</evidence>
<evidence type="ECO:0000256" key="2">
    <source>
        <dbReference type="ARBA" id="ARBA00023157"/>
    </source>
</evidence>
<evidence type="ECO:0000256" key="1">
    <source>
        <dbReference type="ARBA" id="ARBA00022737"/>
    </source>
</evidence>
<dbReference type="OrthoDB" id="160294at2759"/>
<evidence type="ECO:0000256" key="4">
    <source>
        <dbReference type="SAM" id="Phobius"/>
    </source>
</evidence>
<dbReference type="InterPro" id="IPR036084">
    <property type="entry name" value="Ser_inhib-like_sf"/>
</dbReference>
<dbReference type="SMART" id="SM00832">
    <property type="entry name" value="C8"/>
    <property type="match status" value="3"/>
</dbReference>
<protein>
    <recommendedName>
        <fullName evidence="5">VWFD domain-containing protein</fullName>
    </recommendedName>
</protein>
<feature type="domain" description="VWFD" evidence="5">
    <location>
        <begin position="359"/>
        <end position="506"/>
    </location>
</feature>
<dbReference type="SMART" id="SM00216">
    <property type="entry name" value="VWD"/>
    <property type="match status" value="3"/>
</dbReference>
<feature type="transmembrane region" description="Helical" evidence="4">
    <location>
        <begin position="6"/>
        <end position="24"/>
    </location>
</feature>
<dbReference type="CDD" id="cd19941">
    <property type="entry name" value="TIL"/>
    <property type="match status" value="3"/>
</dbReference>
<proteinExistence type="predicted"/>
<keyword evidence="7" id="KW-1185">Reference proteome</keyword>
<dbReference type="FunFam" id="2.10.25.10:FF:000674">
    <property type="entry name" value="Mucin-2"/>
    <property type="match status" value="1"/>
</dbReference>
<dbReference type="PANTHER" id="PTHR11339">
    <property type="entry name" value="EXTRACELLULAR MATRIX GLYCOPROTEIN RELATED"/>
    <property type="match status" value="1"/>
</dbReference>
<keyword evidence="4" id="KW-0472">Membrane</keyword>
<sequence>MVVTTFAFGILSVLTLFLIIHKGICSTWGNNHFFTFDNDLYEFTGSCNYILATVCNNNAPEFNIQVQRESGSAITRIMIQVGTANVVVQGSTVTTIQLPYSTNGIEIAKTGAITRLFAKQKDFELIVTWSTDGNLMVAVDRKFMNRTCGLCGNFNGVHKDDFMVDGKCTKYFTTAFYLFGIILPFYLLRGATINQCYALLDLVGNACLVPKIQFIKRCQQDMQRCATPGDKNCACATLSQYSIRCALEYQPINDWRSKNLCPLDTCQNNQLYKECGAPCSPACSNPLYSCNSHCVYGCFCPPGTVLDDLTKNQTCVPIHECPCVINGEIYRPGDRMRTDCSTCQCNMGQWSCKDTPCPGRCAVEGGSFITTFDANMYRFHGVCVYVLCNRALNVSASSNNILYDLYVSFKYCCVLQSGLNIFLIFFRPDDVVVIRESSTHHVLYTSFGLEIVIQRAPILNVYIKLERSLCGNFNSKTEDDFLSSSGIVEGTVTVFVDSWKAASKCKPAHNVDINPCSLSISNQIYAETHCSLLVKKGSLFENCRALVDPEPYYKRCVYEACNYQETINFICSAMGSYARACAAQGLVLKNWRTYANCSLPCTGNQTFSYDTSSCSRTCLSLSNVQLECYPNDIPIEGCNCPLGYYLDNKENCVPKSRCPCYLDQTTIIMPNQQTIFNGLTCYCISGRLNCIGKPEEFGEICEAPKVMKTCGSLTDKYGAACAPTCQILATGIQCIPTKCEAGCVCPAGTYEDLEGSCVVETDCSCEYGGIVYKSGQIMHSECQSCTCSGGQWQCEKNPLCASTCVLYGESHIKTFDGHQFMFEGNCEYTLVTDGCGVNSSLSSFKIVTENVICGNTGLTCSRTIIAYIGVRITAQKYANSPGIHNTNIITLSSNYLISILWNKDMNVFIKIRKLGKETVCGLCGNYNGNMKDDFETRSRYVASNQLEFINSWKDRPTCNDAIFTVDPCELNPSRKSWAEKTCGYMNAEPFNSCHSLVRHTNYIQSCVNDACACSTGGDCECVCNAIAAYAKACLAAGACIDWRRPHICPVYCDYLNTHNLTGSNPAYNNNITCTWHYQPCQCPLAPHSYPHQNSEGIVLHNC</sequence>
<reference evidence="6" key="1">
    <citation type="submission" date="2025-08" db="UniProtKB">
        <authorList>
            <consortium name="Ensembl"/>
        </authorList>
    </citation>
    <scope>IDENTIFICATION</scope>
</reference>
<dbReference type="InterPro" id="IPR002919">
    <property type="entry name" value="TIL_dom"/>
</dbReference>
<dbReference type="Proteomes" id="UP000694569">
    <property type="component" value="Unplaced"/>
</dbReference>
<dbReference type="Pfam" id="PF08742">
    <property type="entry name" value="C8"/>
    <property type="match status" value="3"/>
</dbReference>
<dbReference type="InterPro" id="IPR001007">
    <property type="entry name" value="VWF_dom"/>
</dbReference>
<evidence type="ECO:0000256" key="3">
    <source>
        <dbReference type="ARBA" id="ARBA00023180"/>
    </source>
</evidence>
<evidence type="ECO:0000259" key="5">
    <source>
        <dbReference type="PROSITE" id="PS51233"/>
    </source>
</evidence>